<evidence type="ECO:0000256" key="2">
    <source>
        <dbReference type="ARBA" id="ARBA00022801"/>
    </source>
</evidence>
<dbReference type="VEuPathDB" id="VectorBase:MDOA004468"/>
<dbReference type="GO" id="GO:0016787">
    <property type="term" value="F:hydrolase activity"/>
    <property type="evidence" value="ECO:0007669"/>
    <property type="project" value="UniProtKB-KW"/>
</dbReference>
<protein>
    <recommendedName>
        <fullName evidence="9">ATP-dependent RNA helicase DHX36</fullName>
    </recommendedName>
</protein>
<keyword evidence="3" id="KW-0347">Helicase</keyword>
<dbReference type="OrthoDB" id="5600252at2759"/>
<dbReference type="Gene3D" id="3.40.50.300">
    <property type="entry name" value="P-loop containing nucleotide triphosphate hydrolases"/>
    <property type="match status" value="2"/>
</dbReference>
<dbReference type="PROSITE" id="PS51194">
    <property type="entry name" value="HELICASE_CTER"/>
    <property type="match status" value="1"/>
</dbReference>
<dbReference type="InterPro" id="IPR014001">
    <property type="entry name" value="Helicase_ATP-bd"/>
</dbReference>
<dbReference type="GO" id="GO:0051880">
    <property type="term" value="F:G-quadruplex DNA binding"/>
    <property type="evidence" value="ECO:0007669"/>
    <property type="project" value="TreeGrafter"/>
</dbReference>
<dbReference type="GO" id="GO:0002151">
    <property type="term" value="F:G-quadruplex RNA binding"/>
    <property type="evidence" value="ECO:0007669"/>
    <property type="project" value="TreeGrafter"/>
</dbReference>
<dbReference type="Pfam" id="PF07717">
    <property type="entry name" value="OB_NTP_bind"/>
    <property type="match status" value="1"/>
</dbReference>
<dbReference type="KEGG" id="mde:101899320"/>
<dbReference type="CDD" id="cd18791">
    <property type="entry name" value="SF2_C_RHA"/>
    <property type="match status" value="1"/>
</dbReference>
<dbReference type="Pfam" id="PF00271">
    <property type="entry name" value="Helicase_C"/>
    <property type="match status" value="1"/>
</dbReference>
<dbReference type="eggNOG" id="KOG0920">
    <property type="taxonomic scope" value="Eukaryota"/>
</dbReference>
<accession>A0A1I8MFU4</accession>
<evidence type="ECO:0000259" key="6">
    <source>
        <dbReference type="PROSITE" id="PS51192"/>
    </source>
</evidence>
<dbReference type="Pfam" id="PF04408">
    <property type="entry name" value="WHD_HA2"/>
    <property type="match status" value="1"/>
</dbReference>
<evidence type="ECO:0000256" key="3">
    <source>
        <dbReference type="ARBA" id="ARBA00022806"/>
    </source>
</evidence>
<keyword evidence="1" id="KW-0547">Nucleotide-binding</keyword>
<dbReference type="Pfam" id="PF21010">
    <property type="entry name" value="HA2_C"/>
    <property type="match status" value="1"/>
</dbReference>
<dbReference type="GO" id="GO:0005737">
    <property type="term" value="C:cytoplasm"/>
    <property type="evidence" value="ECO:0007669"/>
    <property type="project" value="TreeGrafter"/>
</dbReference>
<feature type="compositionally biased region" description="Gly residues" evidence="5">
    <location>
        <begin position="11"/>
        <end position="36"/>
    </location>
</feature>
<gene>
    <name evidence="8" type="primary">101899320</name>
</gene>
<evidence type="ECO:0008006" key="9">
    <source>
        <dbReference type="Google" id="ProtNLM"/>
    </source>
</evidence>
<feature type="domain" description="Helicase C-terminal" evidence="7">
    <location>
        <begin position="430"/>
        <end position="607"/>
    </location>
</feature>
<evidence type="ECO:0000256" key="4">
    <source>
        <dbReference type="ARBA" id="ARBA00022840"/>
    </source>
</evidence>
<feature type="compositionally biased region" description="Basic residues" evidence="5">
    <location>
        <begin position="1"/>
        <end position="10"/>
    </location>
</feature>
<dbReference type="InterPro" id="IPR001650">
    <property type="entry name" value="Helicase_C-like"/>
</dbReference>
<dbReference type="SMART" id="SM00487">
    <property type="entry name" value="DEXDc"/>
    <property type="match status" value="1"/>
</dbReference>
<dbReference type="GO" id="GO:0003678">
    <property type="term" value="F:DNA helicase activity"/>
    <property type="evidence" value="ECO:0007669"/>
    <property type="project" value="TreeGrafter"/>
</dbReference>
<dbReference type="SMART" id="SM00490">
    <property type="entry name" value="HELICc"/>
    <property type="match status" value="1"/>
</dbReference>
<dbReference type="GO" id="GO:0005524">
    <property type="term" value="F:ATP binding"/>
    <property type="evidence" value="ECO:0007669"/>
    <property type="project" value="UniProtKB-KW"/>
</dbReference>
<reference evidence="8" key="1">
    <citation type="submission" date="2020-05" db="UniProtKB">
        <authorList>
            <consortium name="EnsemblMetazoa"/>
        </authorList>
    </citation>
    <scope>IDENTIFICATION</scope>
    <source>
        <strain evidence="8">Aabys</strain>
    </source>
</reference>
<evidence type="ECO:0000259" key="7">
    <source>
        <dbReference type="PROSITE" id="PS51194"/>
    </source>
</evidence>
<dbReference type="FunFam" id="1.20.120.1080:FF:000002">
    <property type="entry name" value="Putative ATP-dependent RNA helicase DHX36"/>
    <property type="match status" value="1"/>
</dbReference>
<keyword evidence="4" id="KW-0067">ATP-binding</keyword>
<dbReference type="PANTHER" id="PTHR18934">
    <property type="entry name" value="ATP-DEPENDENT RNA HELICASE"/>
    <property type="match status" value="1"/>
</dbReference>
<dbReference type="FunFam" id="3.40.50.300:FF:001627">
    <property type="entry name" value="Nuclear DNA helicase II"/>
    <property type="match status" value="1"/>
</dbReference>
<dbReference type="SMART" id="SM00847">
    <property type="entry name" value="HA2"/>
    <property type="match status" value="1"/>
</dbReference>
<proteinExistence type="predicted"/>
<organism evidence="8">
    <name type="scientific">Musca domestica</name>
    <name type="common">House fly</name>
    <dbReference type="NCBI Taxonomy" id="7370"/>
    <lineage>
        <taxon>Eukaryota</taxon>
        <taxon>Metazoa</taxon>
        <taxon>Ecdysozoa</taxon>
        <taxon>Arthropoda</taxon>
        <taxon>Hexapoda</taxon>
        <taxon>Insecta</taxon>
        <taxon>Pterygota</taxon>
        <taxon>Neoptera</taxon>
        <taxon>Endopterygota</taxon>
        <taxon>Diptera</taxon>
        <taxon>Brachycera</taxon>
        <taxon>Muscomorpha</taxon>
        <taxon>Muscoidea</taxon>
        <taxon>Muscidae</taxon>
        <taxon>Musca</taxon>
    </lineage>
</organism>
<dbReference type="GO" id="GO:0005634">
    <property type="term" value="C:nucleus"/>
    <property type="evidence" value="ECO:0007669"/>
    <property type="project" value="TreeGrafter"/>
</dbReference>
<dbReference type="InterPro" id="IPR048333">
    <property type="entry name" value="HA2_WH"/>
</dbReference>
<dbReference type="AlphaFoldDB" id="A0A1I8MFU4"/>
<keyword evidence="2" id="KW-0378">Hydrolase</keyword>
<dbReference type="InterPro" id="IPR027417">
    <property type="entry name" value="P-loop_NTPase"/>
</dbReference>
<dbReference type="PROSITE" id="PS51192">
    <property type="entry name" value="HELICASE_ATP_BIND_1"/>
    <property type="match status" value="1"/>
</dbReference>
<evidence type="ECO:0000256" key="5">
    <source>
        <dbReference type="SAM" id="MobiDB-lite"/>
    </source>
</evidence>
<dbReference type="InterPro" id="IPR011545">
    <property type="entry name" value="DEAD/DEAH_box_helicase_dom"/>
</dbReference>
<dbReference type="InterPro" id="IPR011709">
    <property type="entry name" value="DEAD-box_helicase_OB_fold"/>
</dbReference>
<dbReference type="PANTHER" id="PTHR18934:SF237">
    <property type="entry name" value="ATP-DEPENDENT DNA_RNA HELICASE DHX36"/>
    <property type="match status" value="1"/>
</dbReference>
<feature type="domain" description="Helicase ATP-binding" evidence="6">
    <location>
        <begin position="171"/>
        <end position="339"/>
    </location>
</feature>
<evidence type="ECO:0000313" key="8">
    <source>
        <dbReference type="EnsemblMetazoa" id="MDOA004468-PA"/>
    </source>
</evidence>
<name>A0A1I8MFU4_MUSDO</name>
<dbReference type="Gene3D" id="1.20.120.1080">
    <property type="match status" value="1"/>
</dbReference>
<feature type="region of interest" description="Disordered" evidence="5">
    <location>
        <begin position="1"/>
        <end position="43"/>
    </location>
</feature>
<sequence length="972" mass="110784">MNRNRFRGRRGGGGDGDYGAGHSGHGGGRGRGGGRPPGLSGREIGMYYRNLGMKKRDEEQRTGGIRLNPSVDIPPGVLSQVHKFLEAFEQQNQDEQVCHEFREHFHNLLHVSFEEFLEKAKENFDSKPNPNEEHSERLKLELERKNENEEYLKKLKMRQKLPTMQQSENILKSIRENQVVLVVGSTGCGKTTQIPQLILDEMIAANKGNTCRIVCTQPRRISAISVAERVAYERHESLGSSVGYQIRLESRMPRDNGSILYCTTGILLQKMQTDPLMSELTTIILDEIHERSVETDLLMGLLKIILPYRPDLKVILMSATVSEETFCEYFNNCHTLYIHGTLFPVEVLYLEDILQETGYTNFQNDCLASGKPQRGHNPRRKHEKQVSEKNFQYTHMIDSYVSAMKDKYDRQVIDTLRRYSDSEGCANLNFLEFLIFYICEHKPPGAILVFLPGYERISKLNDQLQRPSNPRHQHLAEKIQIYPLHSMMPTVNQRNVFEPAAPGMRKVILSTILAETSVTIDDVVYVINTGRTKVNDYDIEQNIQTLQEDWVSVANSKQRKGRAGRVQPGVCYNLFTRVRERSMCEIPVPEILRTKLESIILNLKLLHIKEPYDFLKTLINVPDIRAINHGLKLLKCIDALDNECNLTPLGLHLARLPIDPQMGKMILMAALFRCLDPITSAAAGISFKSPFYTPLGLEKKVDNIKRDLAQNTKSDHLLIHNVIKGYRIACDQGRDMNFCYNNFLSKSTVSQIENMKKQFAEILRNSSFLESADCCARISNTNSENVPLLRAIIASGLYPNLAFLRKVKRVGRHVHAIHSMSTPVDRKVNFHPSSVNSGEGSFDANYFVYFQKQKTSKVYLLDATMVFPMALLIFGDGVKQGELSPHEPYISVADIYFFKCDRESSNVILKLRQLLGVLLRKKAMHPSPIEPNSSDEQLIRAIHLLLSLDDMGEHVDQYPTDEEDDDDYTEDY</sequence>
<evidence type="ECO:0000256" key="1">
    <source>
        <dbReference type="ARBA" id="ARBA00022741"/>
    </source>
</evidence>
<dbReference type="GO" id="GO:0003724">
    <property type="term" value="F:RNA helicase activity"/>
    <property type="evidence" value="ECO:0007669"/>
    <property type="project" value="TreeGrafter"/>
</dbReference>
<dbReference type="SUPFAM" id="SSF52540">
    <property type="entry name" value="P-loop containing nucleoside triphosphate hydrolases"/>
    <property type="match status" value="1"/>
</dbReference>
<dbReference type="InterPro" id="IPR007502">
    <property type="entry name" value="Helicase-assoc_dom"/>
</dbReference>
<dbReference type="STRING" id="7370.A0A1I8MFU4"/>
<dbReference type="RefSeq" id="XP_005188976.2">
    <property type="nucleotide sequence ID" value="XM_005188919.4"/>
</dbReference>
<dbReference type="EnsemblMetazoa" id="MDOA004468-RA">
    <property type="protein sequence ID" value="MDOA004468-PA"/>
    <property type="gene ID" value="MDOA004468"/>
</dbReference>
<dbReference type="Pfam" id="PF00270">
    <property type="entry name" value="DEAD"/>
    <property type="match status" value="1"/>
</dbReference>
<dbReference type="VEuPathDB" id="VectorBase:MDOMA2_007584"/>